<protein>
    <submittedName>
        <fullName evidence="2">Uncharacterized protein</fullName>
    </submittedName>
</protein>
<feature type="compositionally biased region" description="Polar residues" evidence="1">
    <location>
        <begin position="131"/>
        <end position="151"/>
    </location>
</feature>
<comment type="caution">
    <text evidence="2">The sequence shown here is derived from an EMBL/GenBank/DDBJ whole genome shotgun (WGS) entry which is preliminary data.</text>
</comment>
<evidence type="ECO:0000313" key="3">
    <source>
        <dbReference type="Proteomes" id="UP001367676"/>
    </source>
</evidence>
<evidence type="ECO:0000313" key="2">
    <source>
        <dbReference type="EMBL" id="KAK7580535.1"/>
    </source>
</evidence>
<sequence length="383" mass="45691">MNLEREQQIAAKNADLRVLPYMEPDVVVVSYEILNADELHLTRKYRRYFHTVPKCRFSHKKRQFRKNEWCHICNIITEESSPKPKNESKFNFSSYDCKRNNFQYFSDSELCKMPLDFENSSMKNSFSMSSLQPSSRNCLEQSSQATNSTPSPVLPNRAYNSLNHKLKKRSPEQESWRNSWGQDDQKDEFWTSFESNYQYLMNNNLIDSCKEAKNDLNPSPSQDWTYSHFKERFLDLDSWLNSVQKTIYDNEDESIVQNVRLMMKRKNYQRKTFVNQSSRIVQRYPEHKDEILEFVSQVNIKYEKLAQTVSPKRDISSDCFSVNENYQYELKCLCRWIEAMEKKVEPLNFRKKWSLNQLKQKAKENEIENRDSVLFVFSSSFSA</sequence>
<dbReference type="Proteomes" id="UP001367676">
    <property type="component" value="Unassembled WGS sequence"/>
</dbReference>
<dbReference type="AlphaFoldDB" id="A0AAN9TD21"/>
<feature type="region of interest" description="Disordered" evidence="1">
    <location>
        <begin position="126"/>
        <end position="158"/>
    </location>
</feature>
<dbReference type="EMBL" id="JBBCAQ010000034">
    <property type="protein sequence ID" value="KAK7580535.1"/>
    <property type="molecule type" value="Genomic_DNA"/>
</dbReference>
<proteinExistence type="predicted"/>
<name>A0AAN9TD21_9HEMI</name>
<accession>A0AAN9TD21</accession>
<dbReference type="SUPFAM" id="SSF46966">
    <property type="entry name" value="Spectrin repeat"/>
    <property type="match status" value="1"/>
</dbReference>
<keyword evidence="3" id="KW-1185">Reference proteome</keyword>
<organism evidence="2 3">
    <name type="scientific">Parthenolecanium corni</name>
    <dbReference type="NCBI Taxonomy" id="536013"/>
    <lineage>
        <taxon>Eukaryota</taxon>
        <taxon>Metazoa</taxon>
        <taxon>Ecdysozoa</taxon>
        <taxon>Arthropoda</taxon>
        <taxon>Hexapoda</taxon>
        <taxon>Insecta</taxon>
        <taxon>Pterygota</taxon>
        <taxon>Neoptera</taxon>
        <taxon>Paraneoptera</taxon>
        <taxon>Hemiptera</taxon>
        <taxon>Sternorrhyncha</taxon>
        <taxon>Coccoidea</taxon>
        <taxon>Coccidae</taxon>
        <taxon>Parthenolecanium</taxon>
    </lineage>
</organism>
<reference evidence="2 3" key="1">
    <citation type="submission" date="2024-03" db="EMBL/GenBank/DDBJ databases">
        <title>Adaptation during the transition from Ophiocordyceps entomopathogen to insect associate is accompanied by gene loss and intensified selection.</title>
        <authorList>
            <person name="Ward C.M."/>
            <person name="Onetto C.A."/>
            <person name="Borneman A.R."/>
        </authorList>
    </citation>
    <scope>NUCLEOTIDE SEQUENCE [LARGE SCALE GENOMIC DNA]</scope>
    <source>
        <strain evidence="2">AWRI1</strain>
        <tissue evidence="2">Single Adult Female</tissue>
    </source>
</reference>
<evidence type="ECO:0000256" key="1">
    <source>
        <dbReference type="SAM" id="MobiDB-lite"/>
    </source>
</evidence>
<gene>
    <name evidence="2" type="ORF">V9T40_001164</name>
</gene>